<keyword evidence="10" id="KW-1185">Reference proteome</keyword>
<dbReference type="STRING" id="373903.Hore_20610"/>
<name>B8CZV4_HALOH</name>
<evidence type="ECO:0000313" key="10">
    <source>
        <dbReference type="Proteomes" id="UP000000719"/>
    </source>
</evidence>
<evidence type="ECO:0000256" key="6">
    <source>
        <dbReference type="ARBA" id="ARBA00023136"/>
    </source>
</evidence>
<dbReference type="eggNOG" id="COG0395">
    <property type="taxonomic scope" value="Bacteria"/>
</dbReference>
<accession>B8CZV4</accession>
<dbReference type="GO" id="GO:0005886">
    <property type="term" value="C:plasma membrane"/>
    <property type="evidence" value="ECO:0007669"/>
    <property type="project" value="UniProtKB-SubCell"/>
</dbReference>
<feature type="transmembrane region" description="Helical" evidence="7">
    <location>
        <begin position="9"/>
        <end position="30"/>
    </location>
</feature>
<organism evidence="9 10">
    <name type="scientific">Halothermothrix orenii (strain H 168 / OCM 544 / DSM 9562)</name>
    <dbReference type="NCBI Taxonomy" id="373903"/>
    <lineage>
        <taxon>Bacteria</taxon>
        <taxon>Bacillati</taxon>
        <taxon>Bacillota</taxon>
        <taxon>Clostridia</taxon>
        <taxon>Halanaerobiales</taxon>
        <taxon>Halothermotrichaceae</taxon>
        <taxon>Halothermothrix</taxon>
    </lineage>
</organism>
<comment type="subcellular location">
    <subcellularLocation>
        <location evidence="1 7">Cell membrane</location>
        <topology evidence="1 7">Multi-pass membrane protein</topology>
    </subcellularLocation>
</comment>
<comment type="similarity">
    <text evidence="7">Belongs to the binding-protein-dependent transport system permease family.</text>
</comment>
<dbReference type="HOGENOM" id="CLU_016047_1_1_9"/>
<keyword evidence="2 7" id="KW-0813">Transport</keyword>
<dbReference type="InterPro" id="IPR000515">
    <property type="entry name" value="MetI-like"/>
</dbReference>
<feature type="domain" description="ABC transmembrane type-1" evidence="8">
    <location>
        <begin position="69"/>
        <end position="258"/>
    </location>
</feature>
<feature type="transmembrane region" description="Helical" evidence="7">
    <location>
        <begin position="68"/>
        <end position="92"/>
    </location>
</feature>
<evidence type="ECO:0000259" key="8">
    <source>
        <dbReference type="PROSITE" id="PS50928"/>
    </source>
</evidence>
<keyword evidence="6 7" id="KW-0472">Membrane</keyword>
<gene>
    <name evidence="9" type="ordered locus">Hore_20610</name>
</gene>
<dbReference type="PANTHER" id="PTHR43744:SF12">
    <property type="entry name" value="ABC TRANSPORTER PERMEASE PROTEIN MG189-RELATED"/>
    <property type="match status" value="1"/>
</dbReference>
<evidence type="ECO:0000256" key="7">
    <source>
        <dbReference type="RuleBase" id="RU363032"/>
    </source>
</evidence>
<proteinExistence type="inferred from homology"/>
<dbReference type="Pfam" id="PF00528">
    <property type="entry name" value="BPD_transp_1"/>
    <property type="match status" value="1"/>
</dbReference>
<dbReference type="EMBL" id="CP001098">
    <property type="protein sequence ID" value="ACL70806.1"/>
    <property type="molecule type" value="Genomic_DNA"/>
</dbReference>
<evidence type="ECO:0000313" key="9">
    <source>
        <dbReference type="EMBL" id="ACL70806.1"/>
    </source>
</evidence>
<feature type="transmembrane region" description="Helical" evidence="7">
    <location>
        <begin position="237"/>
        <end position="258"/>
    </location>
</feature>
<keyword evidence="4 7" id="KW-0812">Transmembrane</keyword>
<feature type="transmembrane region" description="Helical" evidence="7">
    <location>
        <begin position="137"/>
        <end position="158"/>
    </location>
</feature>
<sequence length="273" mass="31185">MTRTINKILIYFILLFFLVITLYPFIWMVLTSFKIESDIVSYPPTLIPRTFTLKSYLNIWKSIPFVRFFINTVIFAVGVTVISVFFDSMAAYAFARINFPGKKFLFILVLATLMVPFQVTLIPVFKILFNLGWLDTFLALIIPRASNAFGIFLLRQFFITIPGELEDAARIDGCSEFRIYWNIILPLSKPALTTLAIFHFMYNWNDFLWPLVMTSSSTMRTLPVGLALFMGEHVIEYGLLMAGATLALLPIVVAYLFAQRFFIKGIALTGLKG</sequence>
<dbReference type="PANTHER" id="PTHR43744">
    <property type="entry name" value="ABC TRANSPORTER PERMEASE PROTEIN MG189-RELATED-RELATED"/>
    <property type="match status" value="1"/>
</dbReference>
<dbReference type="InterPro" id="IPR035906">
    <property type="entry name" value="MetI-like_sf"/>
</dbReference>
<evidence type="ECO:0000256" key="4">
    <source>
        <dbReference type="ARBA" id="ARBA00022692"/>
    </source>
</evidence>
<evidence type="ECO:0000256" key="3">
    <source>
        <dbReference type="ARBA" id="ARBA00022475"/>
    </source>
</evidence>
<dbReference type="KEGG" id="hor:Hore_20610"/>
<dbReference type="Gene3D" id="1.10.3720.10">
    <property type="entry name" value="MetI-like"/>
    <property type="match status" value="1"/>
</dbReference>
<feature type="transmembrane region" description="Helical" evidence="7">
    <location>
        <begin position="104"/>
        <end position="125"/>
    </location>
</feature>
<dbReference type="PROSITE" id="PS50928">
    <property type="entry name" value="ABC_TM1"/>
    <property type="match status" value="1"/>
</dbReference>
<dbReference type="AlphaFoldDB" id="B8CZV4"/>
<evidence type="ECO:0000256" key="1">
    <source>
        <dbReference type="ARBA" id="ARBA00004651"/>
    </source>
</evidence>
<evidence type="ECO:0000256" key="5">
    <source>
        <dbReference type="ARBA" id="ARBA00022989"/>
    </source>
</evidence>
<dbReference type="CDD" id="cd06261">
    <property type="entry name" value="TM_PBP2"/>
    <property type="match status" value="1"/>
</dbReference>
<reference evidence="9 10" key="1">
    <citation type="journal article" date="2009" name="PLoS ONE">
        <title>Genome analysis of the anaerobic thermohalophilic bacterium Halothermothrix orenii.</title>
        <authorList>
            <person name="Mavromatis K."/>
            <person name="Ivanova N."/>
            <person name="Anderson I."/>
            <person name="Lykidis A."/>
            <person name="Hooper S.D."/>
            <person name="Sun H."/>
            <person name="Kunin V."/>
            <person name="Lapidus A."/>
            <person name="Hugenholtz P."/>
            <person name="Patel B."/>
            <person name="Kyrpides N.C."/>
        </authorList>
    </citation>
    <scope>NUCLEOTIDE SEQUENCE [LARGE SCALE GENOMIC DNA]</scope>
    <source>
        <strain evidence="10">H 168 / OCM 544 / DSM 9562</strain>
    </source>
</reference>
<protein>
    <submittedName>
        <fullName evidence="9">Binding-protein-dependent transport systems inner membrane component</fullName>
    </submittedName>
</protein>
<evidence type="ECO:0000256" key="2">
    <source>
        <dbReference type="ARBA" id="ARBA00022448"/>
    </source>
</evidence>
<feature type="transmembrane region" description="Helical" evidence="7">
    <location>
        <begin position="179"/>
        <end position="201"/>
    </location>
</feature>
<dbReference type="Proteomes" id="UP000000719">
    <property type="component" value="Chromosome"/>
</dbReference>
<dbReference type="SUPFAM" id="SSF161098">
    <property type="entry name" value="MetI-like"/>
    <property type="match status" value="1"/>
</dbReference>
<dbReference type="RefSeq" id="WP_015923775.1">
    <property type="nucleotide sequence ID" value="NC_011899.1"/>
</dbReference>
<keyword evidence="3" id="KW-1003">Cell membrane</keyword>
<dbReference type="GO" id="GO:0055085">
    <property type="term" value="P:transmembrane transport"/>
    <property type="evidence" value="ECO:0007669"/>
    <property type="project" value="InterPro"/>
</dbReference>
<keyword evidence="5 7" id="KW-1133">Transmembrane helix</keyword>